<gene>
    <name evidence="2" type="ORF">GSLYS_00018046001</name>
</gene>
<organism evidence="2 3">
    <name type="scientific">Lymnaea stagnalis</name>
    <name type="common">Great pond snail</name>
    <name type="synonym">Helix stagnalis</name>
    <dbReference type="NCBI Taxonomy" id="6523"/>
    <lineage>
        <taxon>Eukaryota</taxon>
        <taxon>Metazoa</taxon>
        <taxon>Spiralia</taxon>
        <taxon>Lophotrochozoa</taxon>
        <taxon>Mollusca</taxon>
        <taxon>Gastropoda</taxon>
        <taxon>Heterobranchia</taxon>
        <taxon>Euthyneura</taxon>
        <taxon>Panpulmonata</taxon>
        <taxon>Hygrophila</taxon>
        <taxon>Lymnaeoidea</taxon>
        <taxon>Lymnaeidae</taxon>
        <taxon>Lymnaea</taxon>
    </lineage>
</organism>
<evidence type="ECO:0000259" key="1">
    <source>
        <dbReference type="PROSITE" id="PS50213"/>
    </source>
</evidence>
<reference evidence="2 3" key="1">
    <citation type="submission" date="2024-04" db="EMBL/GenBank/DDBJ databases">
        <authorList>
            <consortium name="Genoscope - CEA"/>
            <person name="William W."/>
        </authorList>
    </citation>
    <scope>NUCLEOTIDE SEQUENCE [LARGE SCALE GENOMIC DNA]</scope>
</reference>
<proteinExistence type="predicted"/>
<name>A0AAV2IIH0_LYMST</name>
<dbReference type="InterPro" id="IPR000782">
    <property type="entry name" value="FAS1_domain"/>
</dbReference>
<dbReference type="AlphaFoldDB" id="A0AAV2IIH0"/>
<dbReference type="Gene3D" id="2.30.180.10">
    <property type="entry name" value="FAS1 domain"/>
    <property type="match status" value="1"/>
</dbReference>
<protein>
    <recommendedName>
        <fullName evidence="1">FAS1 domain-containing protein</fullName>
    </recommendedName>
</protein>
<dbReference type="Proteomes" id="UP001497497">
    <property type="component" value="Unassembled WGS sequence"/>
</dbReference>
<accession>A0AAV2IIH0</accession>
<keyword evidence="3" id="KW-1185">Reference proteome</keyword>
<dbReference type="SUPFAM" id="SSF82153">
    <property type="entry name" value="FAS1 domain"/>
    <property type="match status" value="1"/>
</dbReference>
<evidence type="ECO:0000313" key="3">
    <source>
        <dbReference type="Proteomes" id="UP001497497"/>
    </source>
</evidence>
<sequence>MLPSKGRVTSRLHPTLSLYVNRFSTSDGLIITINGATILQPDIVTDNGILHIVDRIIAPVGSHMTIAEYLENPQVRGLSFR</sequence>
<dbReference type="EMBL" id="CAXITT010000627">
    <property type="protein sequence ID" value="CAL1544533.1"/>
    <property type="molecule type" value="Genomic_DNA"/>
</dbReference>
<comment type="caution">
    <text evidence="2">The sequence shown here is derived from an EMBL/GenBank/DDBJ whole genome shotgun (WGS) entry which is preliminary data.</text>
</comment>
<evidence type="ECO:0000313" key="2">
    <source>
        <dbReference type="EMBL" id="CAL1544533.1"/>
    </source>
</evidence>
<feature type="domain" description="FAS1" evidence="1">
    <location>
        <begin position="1"/>
        <end position="57"/>
    </location>
</feature>
<dbReference type="Pfam" id="PF02469">
    <property type="entry name" value="Fasciclin"/>
    <property type="match status" value="1"/>
</dbReference>
<dbReference type="PROSITE" id="PS50213">
    <property type="entry name" value="FAS1"/>
    <property type="match status" value="1"/>
</dbReference>
<dbReference type="InterPro" id="IPR036378">
    <property type="entry name" value="FAS1_dom_sf"/>
</dbReference>